<evidence type="ECO:0000259" key="4">
    <source>
        <dbReference type="Pfam" id="PF08241"/>
    </source>
</evidence>
<dbReference type="PANTHER" id="PTHR44942:SF4">
    <property type="entry name" value="METHYLTRANSFERASE TYPE 11 DOMAIN-CONTAINING PROTEIN"/>
    <property type="match status" value="1"/>
</dbReference>
<reference evidence="5 6" key="1">
    <citation type="submission" date="2018-11" db="EMBL/GenBank/DDBJ databases">
        <authorList>
            <person name="Li F."/>
        </authorList>
    </citation>
    <scope>NUCLEOTIDE SEQUENCE [LARGE SCALE GENOMIC DNA]</scope>
    <source>
        <strain evidence="5 6">Gsoil 818</strain>
    </source>
</reference>
<dbReference type="Pfam" id="PF08241">
    <property type="entry name" value="Methyltransf_11"/>
    <property type="match status" value="1"/>
</dbReference>
<evidence type="ECO:0000256" key="1">
    <source>
        <dbReference type="ARBA" id="ARBA00008361"/>
    </source>
</evidence>
<name>A0A3N0GN46_9ACTN</name>
<keyword evidence="2 5" id="KW-0489">Methyltransferase</keyword>
<feature type="domain" description="Methyltransferase type 11" evidence="4">
    <location>
        <begin position="55"/>
        <end position="154"/>
    </location>
</feature>
<dbReference type="InterPro" id="IPR029063">
    <property type="entry name" value="SAM-dependent_MTases_sf"/>
</dbReference>
<dbReference type="OrthoDB" id="529208at2"/>
<organism evidence="5 6">
    <name type="scientific">Nocardioides pocheonensis</name>
    <dbReference type="NCBI Taxonomy" id="661485"/>
    <lineage>
        <taxon>Bacteria</taxon>
        <taxon>Bacillati</taxon>
        <taxon>Actinomycetota</taxon>
        <taxon>Actinomycetes</taxon>
        <taxon>Propionibacteriales</taxon>
        <taxon>Nocardioidaceae</taxon>
        <taxon>Nocardioides</taxon>
    </lineage>
</organism>
<dbReference type="GO" id="GO:0008757">
    <property type="term" value="F:S-adenosylmethionine-dependent methyltransferase activity"/>
    <property type="evidence" value="ECO:0007669"/>
    <property type="project" value="InterPro"/>
</dbReference>
<accession>A0A3N0GN46</accession>
<dbReference type="GO" id="GO:0032259">
    <property type="term" value="P:methylation"/>
    <property type="evidence" value="ECO:0007669"/>
    <property type="project" value="UniProtKB-KW"/>
</dbReference>
<evidence type="ECO:0000313" key="6">
    <source>
        <dbReference type="Proteomes" id="UP000279994"/>
    </source>
</evidence>
<dbReference type="PANTHER" id="PTHR44942">
    <property type="entry name" value="METHYLTRANSF_11 DOMAIN-CONTAINING PROTEIN"/>
    <property type="match status" value="1"/>
</dbReference>
<evidence type="ECO:0000256" key="2">
    <source>
        <dbReference type="ARBA" id="ARBA00022603"/>
    </source>
</evidence>
<dbReference type="InterPro" id="IPR051052">
    <property type="entry name" value="Diverse_substrate_MTase"/>
</dbReference>
<dbReference type="Proteomes" id="UP000279994">
    <property type="component" value="Unassembled WGS sequence"/>
</dbReference>
<dbReference type="RefSeq" id="WP_123223235.1">
    <property type="nucleotide sequence ID" value="NZ_RJSF01000040.1"/>
</dbReference>
<protein>
    <submittedName>
        <fullName evidence="5">Methyltransferase domain-containing protein</fullName>
    </submittedName>
</protein>
<sequence>MSLRQRFLAAGARQLGHPSGWRGRLVGRALNKGNRTLVEAAIAATGVGPGQTAADIGFGGGVGLGLLLDRVGPTGSVHGIDVSTTMVDQARRAFREQCAAGTLTLAVGSMTELPLVEDVLDAAITVNTVYFVEDLEAAFRELARVLRPGGRLVVGVSDPEEMARMPVTAYGFRLRPVDALAEAMAAAGLAEVRTEHLPGPPVARHLVIGQA</sequence>
<gene>
    <name evidence="5" type="ORF">EFL26_12740</name>
</gene>
<keyword evidence="6" id="KW-1185">Reference proteome</keyword>
<proteinExistence type="inferred from homology"/>
<evidence type="ECO:0000256" key="3">
    <source>
        <dbReference type="ARBA" id="ARBA00022679"/>
    </source>
</evidence>
<keyword evidence="3 5" id="KW-0808">Transferase</keyword>
<dbReference type="AlphaFoldDB" id="A0A3N0GN46"/>
<dbReference type="CDD" id="cd02440">
    <property type="entry name" value="AdoMet_MTases"/>
    <property type="match status" value="1"/>
</dbReference>
<comment type="similarity">
    <text evidence="1">Belongs to the methyltransferase superfamily.</text>
</comment>
<dbReference type="InterPro" id="IPR013216">
    <property type="entry name" value="Methyltransf_11"/>
</dbReference>
<evidence type="ECO:0000313" key="5">
    <source>
        <dbReference type="EMBL" id="RNM13829.1"/>
    </source>
</evidence>
<comment type="caution">
    <text evidence="5">The sequence shown here is derived from an EMBL/GenBank/DDBJ whole genome shotgun (WGS) entry which is preliminary data.</text>
</comment>
<dbReference type="EMBL" id="RJSF01000040">
    <property type="protein sequence ID" value="RNM13829.1"/>
    <property type="molecule type" value="Genomic_DNA"/>
</dbReference>
<dbReference type="Gene3D" id="3.40.50.150">
    <property type="entry name" value="Vaccinia Virus protein VP39"/>
    <property type="match status" value="1"/>
</dbReference>
<dbReference type="SUPFAM" id="SSF53335">
    <property type="entry name" value="S-adenosyl-L-methionine-dependent methyltransferases"/>
    <property type="match status" value="1"/>
</dbReference>